<dbReference type="PANTHER" id="PTHR31286">
    <property type="entry name" value="GLYCINE-RICH CELL WALL STRUCTURAL PROTEIN 1.8-LIKE"/>
    <property type="match status" value="1"/>
</dbReference>
<dbReference type="EMBL" id="JBBNAG010000010">
    <property type="protein sequence ID" value="KAK9101168.1"/>
    <property type="molecule type" value="Genomic_DNA"/>
</dbReference>
<keyword evidence="4" id="KW-1185">Reference proteome</keyword>
<keyword evidence="1" id="KW-0479">Metal-binding</keyword>
<accession>A0AAP0F432</accession>
<name>A0AAP0F432_9MAGN</name>
<dbReference type="InterPro" id="IPR001878">
    <property type="entry name" value="Znf_CCHC"/>
</dbReference>
<evidence type="ECO:0000313" key="4">
    <source>
        <dbReference type="Proteomes" id="UP001419268"/>
    </source>
</evidence>
<dbReference type="PANTHER" id="PTHR31286:SF167">
    <property type="entry name" value="OS09G0268800 PROTEIN"/>
    <property type="match status" value="1"/>
</dbReference>
<feature type="domain" description="CCHC-type" evidence="2">
    <location>
        <begin position="167"/>
        <end position="180"/>
    </location>
</feature>
<dbReference type="GO" id="GO:0008270">
    <property type="term" value="F:zinc ion binding"/>
    <property type="evidence" value="ECO:0007669"/>
    <property type="project" value="UniProtKB-KW"/>
</dbReference>
<evidence type="ECO:0000313" key="3">
    <source>
        <dbReference type="EMBL" id="KAK9101168.1"/>
    </source>
</evidence>
<dbReference type="PROSITE" id="PS50158">
    <property type="entry name" value="ZF_CCHC"/>
    <property type="match status" value="1"/>
</dbReference>
<evidence type="ECO:0000259" key="2">
    <source>
        <dbReference type="PROSITE" id="PS50158"/>
    </source>
</evidence>
<organism evidence="3 4">
    <name type="scientific">Stephania cephalantha</name>
    <dbReference type="NCBI Taxonomy" id="152367"/>
    <lineage>
        <taxon>Eukaryota</taxon>
        <taxon>Viridiplantae</taxon>
        <taxon>Streptophyta</taxon>
        <taxon>Embryophyta</taxon>
        <taxon>Tracheophyta</taxon>
        <taxon>Spermatophyta</taxon>
        <taxon>Magnoliopsida</taxon>
        <taxon>Ranunculales</taxon>
        <taxon>Menispermaceae</taxon>
        <taxon>Menispermoideae</taxon>
        <taxon>Cissampelideae</taxon>
        <taxon>Stephania</taxon>
    </lineage>
</organism>
<comment type="caution">
    <text evidence="3">The sequence shown here is derived from an EMBL/GenBank/DDBJ whole genome shotgun (WGS) entry which is preliminary data.</text>
</comment>
<dbReference type="Proteomes" id="UP001419268">
    <property type="component" value="Unassembled WGS sequence"/>
</dbReference>
<proteinExistence type="predicted"/>
<keyword evidence="1" id="KW-0863">Zinc-finger</keyword>
<dbReference type="Pfam" id="PF14392">
    <property type="entry name" value="zf-CCHC_4"/>
    <property type="match status" value="1"/>
</dbReference>
<dbReference type="InterPro" id="IPR040256">
    <property type="entry name" value="At4g02000-like"/>
</dbReference>
<protein>
    <recommendedName>
        <fullName evidence="2">CCHC-type domain-containing protein</fullName>
    </recommendedName>
</protein>
<evidence type="ECO:0000256" key="1">
    <source>
        <dbReference type="PROSITE-ProRule" id="PRU00047"/>
    </source>
</evidence>
<keyword evidence="1" id="KW-0862">Zinc</keyword>
<dbReference type="AlphaFoldDB" id="A0AAP0F432"/>
<sequence>MKSGVVRWGVEGLRIDCWELKEVGRQVRNEGKRTGSGSILLSGDKVKDRIPRGGPWSFDNQLLVLLKPECIRELEALDLTFSSIWIQIHKVPLVCMTHKVAEYLGNKIGKMVEVDLGALGDCEGKFLRVRVKINLYEPLQVGFKVDFKEAGHKVPLVIQYERLPDFCFYCGGIGHRYVDCVLLEGKEVDPSTFIYGNRLRANHLPLQRPRNERMEEMIRSPYRRGEMGRGRNMRGGPAWGTSLTTPPITAREGFFGRRSRFSGPYQSYPNRK</sequence>
<dbReference type="GO" id="GO:0003676">
    <property type="term" value="F:nucleic acid binding"/>
    <property type="evidence" value="ECO:0007669"/>
    <property type="project" value="InterPro"/>
</dbReference>
<dbReference type="InterPro" id="IPR025836">
    <property type="entry name" value="Zn_knuckle_CX2CX4HX4C"/>
</dbReference>
<gene>
    <name evidence="3" type="ORF">Scep_024598</name>
</gene>
<reference evidence="3 4" key="1">
    <citation type="submission" date="2024-01" db="EMBL/GenBank/DDBJ databases">
        <title>Genome assemblies of Stephania.</title>
        <authorList>
            <person name="Yang L."/>
        </authorList>
    </citation>
    <scope>NUCLEOTIDE SEQUENCE [LARGE SCALE GENOMIC DNA]</scope>
    <source>
        <strain evidence="3">JXDWG</strain>
        <tissue evidence="3">Leaf</tissue>
    </source>
</reference>